<feature type="domain" description="HTH araC/xylS-type" evidence="4">
    <location>
        <begin position="196"/>
        <end position="294"/>
    </location>
</feature>
<dbReference type="InterPro" id="IPR009057">
    <property type="entry name" value="Homeodomain-like_sf"/>
</dbReference>
<reference evidence="6" key="1">
    <citation type="journal article" date="2019" name="Int. J. Syst. Evol. Microbiol.">
        <title>The Global Catalogue of Microorganisms (GCM) 10K type strain sequencing project: providing services to taxonomists for standard genome sequencing and annotation.</title>
        <authorList>
            <consortium name="The Broad Institute Genomics Platform"/>
            <consortium name="The Broad Institute Genome Sequencing Center for Infectious Disease"/>
            <person name="Wu L."/>
            <person name="Ma J."/>
        </authorList>
    </citation>
    <scope>NUCLEOTIDE SEQUENCE [LARGE SCALE GENOMIC DNA]</scope>
    <source>
        <strain evidence="6">CCUG 62952</strain>
    </source>
</reference>
<organism evidence="5 6">
    <name type="scientific">Sungkyunkwania multivorans</name>
    <dbReference type="NCBI Taxonomy" id="1173618"/>
    <lineage>
        <taxon>Bacteria</taxon>
        <taxon>Pseudomonadati</taxon>
        <taxon>Bacteroidota</taxon>
        <taxon>Flavobacteriia</taxon>
        <taxon>Flavobacteriales</taxon>
        <taxon>Flavobacteriaceae</taxon>
        <taxon>Sungkyunkwania</taxon>
    </lineage>
</organism>
<dbReference type="PANTHER" id="PTHR47893:SF1">
    <property type="entry name" value="REGULATORY PROTEIN PCHR"/>
    <property type="match status" value="1"/>
</dbReference>
<protein>
    <submittedName>
        <fullName evidence="5">Helix-turn-helix transcriptional regulator</fullName>
    </submittedName>
</protein>
<dbReference type="PANTHER" id="PTHR47893">
    <property type="entry name" value="REGULATORY PROTEIN PCHR"/>
    <property type="match status" value="1"/>
</dbReference>
<dbReference type="EMBL" id="JBHTJH010000017">
    <property type="protein sequence ID" value="MFD0863030.1"/>
    <property type="molecule type" value="Genomic_DNA"/>
</dbReference>
<keyword evidence="2" id="KW-0238">DNA-binding</keyword>
<dbReference type="SUPFAM" id="SSF46689">
    <property type="entry name" value="Homeodomain-like"/>
    <property type="match status" value="1"/>
</dbReference>
<keyword evidence="3" id="KW-0804">Transcription</keyword>
<comment type="caution">
    <text evidence="5">The sequence shown here is derived from an EMBL/GenBank/DDBJ whole genome shotgun (WGS) entry which is preliminary data.</text>
</comment>
<evidence type="ECO:0000259" key="4">
    <source>
        <dbReference type="PROSITE" id="PS01124"/>
    </source>
</evidence>
<dbReference type="InterPro" id="IPR018062">
    <property type="entry name" value="HTH_AraC-typ_CS"/>
</dbReference>
<dbReference type="Gene3D" id="1.10.10.60">
    <property type="entry name" value="Homeodomain-like"/>
    <property type="match status" value="1"/>
</dbReference>
<dbReference type="Pfam" id="PF12833">
    <property type="entry name" value="HTH_18"/>
    <property type="match status" value="1"/>
</dbReference>
<dbReference type="InterPro" id="IPR018060">
    <property type="entry name" value="HTH_AraC"/>
</dbReference>
<keyword evidence="6" id="KW-1185">Reference proteome</keyword>
<dbReference type="PROSITE" id="PS01124">
    <property type="entry name" value="HTH_ARAC_FAMILY_2"/>
    <property type="match status" value="1"/>
</dbReference>
<keyword evidence="1" id="KW-0805">Transcription regulation</keyword>
<evidence type="ECO:0000256" key="3">
    <source>
        <dbReference type="ARBA" id="ARBA00023163"/>
    </source>
</evidence>
<evidence type="ECO:0000313" key="6">
    <source>
        <dbReference type="Proteomes" id="UP001596978"/>
    </source>
</evidence>
<sequence length="297" mass="33990">MNFTEKNIDSGSIDEIQIEDGFFLLKLKNDGHDLQQFEREIDSSFIQFHFCLKGDSIFIFNNGNYTLPVKEETSLLLYNPQQNLPLNLKLSPKTWLLSVIISIKKFHSLFSDDANHIHFISEENKDKKYYTDGHITPAIAVVLSQILSNNLHPSIKKLYLKGKLYELIGLYFNINEDADIAQCPFLVDEENVRKIRKAKEIVLERMSEPPSLQALSEEIGLSLKKLKEGFKQVYGDTVFGFLLDHKMEVARKMLESGQHNVNEVGLKVGYSTSSHFIAAFKKKYGTTPKKYLMSLSS</sequence>
<evidence type="ECO:0000313" key="5">
    <source>
        <dbReference type="EMBL" id="MFD0863030.1"/>
    </source>
</evidence>
<dbReference type="RefSeq" id="WP_386408708.1">
    <property type="nucleotide sequence ID" value="NZ_JBHTJH010000017.1"/>
</dbReference>
<gene>
    <name evidence="5" type="ORF">ACFQ1M_12515</name>
</gene>
<dbReference type="PRINTS" id="PR00032">
    <property type="entry name" value="HTHARAC"/>
</dbReference>
<evidence type="ECO:0000256" key="1">
    <source>
        <dbReference type="ARBA" id="ARBA00023015"/>
    </source>
</evidence>
<dbReference type="InterPro" id="IPR053142">
    <property type="entry name" value="PchR_regulatory_protein"/>
</dbReference>
<dbReference type="PROSITE" id="PS00041">
    <property type="entry name" value="HTH_ARAC_FAMILY_1"/>
    <property type="match status" value="1"/>
</dbReference>
<dbReference type="InterPro" id="IPR020449">
    <property type="entry name" value="Tscrpt_reg_AraC-type_HTH"/>
</dbReference>
<accession>A0ABW3CZ13</accession>
<evidence type="ECO:0000256" key="2">
    <source>
        <dbReference type="ARBA" id="ARBA00023125"/>
    </source>
</evidence>
<dbReference type="SMART" id="SM00342">
    <property type="entry name" value="HTH_ARAC"/>
    <property type="match status" value="1"/>
</dbReference>
<name>A0ABW3CZ13_9FLAO</name>
<dbReference type="Proteomes" id="UP001596978">
    <property type="component" value="Unassembled WGS sequence"/>
</dbReference>
<proteinExistence type="predicted"/>